<evidence type="ECO:0000256" key="5">
    <source>
        <dbReference type="ARBA" id="ARBA00023143"/>
    </source>
</evidence>
<feature type="transmembrane region" description="Helical" evidence="7">
    <location>
        <begin position="39"/>
        <end position="56"/>
    </location>
</feature>
<comment type="subcellular location">
    <subcellularLocation>
        <location evidence="7">Cell membrane</location>
    </subcellularLocation>
    <subcellularLocation>
        <location evidence="7">Bacterial flagellum basal body</location>
    </subcellularLocation>
</comment>
<protein>
    <recommendedName>
        <fullName evidence="7">Flagellar protein</fullName>
    </recommendedName>
</protein>
<keyword evidence="9" id="KW-0966">Cell projection</keyword>
<dbReference type="OrthoDB" id="9826808at2"/>
<proteinExistence type="inferred from homology"/>
<comment type="similarity">
    <text evidence="6 7">Belongs to the FliO/MopB family.</text>
</comment>
<dbReference type="InterPro" id="IPR022781">
    <property type="entry name" value="Flagellar_biosynth_FliO"/>
</dbReference>
<feature type="compositionally biased region" description="Basic and acidic residues" evidence="8">
    <location>
        <begin position="137"/>
        <end position="153"/>
    </location>
</feature>
<dbReference type="GO" id="GO:0005886">
    <property type="term" value="C:plasma membrane"/>
    <property type="evidence" value="ECO:0007669"/>
    <property type="project" value="UniProtKB-SubCell"/>
</dbReference>
<evidence type="ECO:0000313" key="9">
    <source>
        <dbReference type="EMBL" id="OWS70424.1"/>
    </source>
</evidence>
<evidence type="ECO:0000256" key="4">
    <source>
        <dbReference type="ARBA" id="ARBA00023136"/>
    </source>
</evidence>
<gene>
    <name evidence="9" type="ORF">CBI31_03035</name>
</gene>
<dbReference type="NCBIfam" id="TIGR03500">
    <property type="entry name" value="FliO_TIGR"/>
    <property type="match status" value="1"/>
</dbReference>
<dbReference type="Proteomes" id="UP000197528">
    <property type="component" value="Unassembled WGS sequence"/>
</dbReference>
<organism evidence="9 10">
    <name type="scientific">Polynucleobacter campilacus</name>
    <dbReference type="NCBI Taxonomy" id="1743163"/>
    <lineage>
        <taxon>Bacteria</taxon>
        <taxon>Pseudomonadati</taxon>
        <taxon>Pseudomonadota</taxon>
        <taxon>Betaproteobacteria</taxon>
        <taxon>Burkholderiales</taxon>
        <taxon>Burkholderiaceae</taxon>
        <taxon>Polynucleobacter</taxon>
    </lineage>
</organism>
<keyword evidence="9" id="KW-0969">Cilium</keyword>
<keyword evidence="10" id="KW-1185">Reference proteome</keyword>
<dbReference type="EMBL" id="NGUP01000002">
    <property type="protein sequence ID" value="OWS70424.1"/>
    <property type="molecule type" value="Genomic_DNA"/>
</dbReference>
<evidence type="ECO:0000256" key="3">
    <source>
        <dbReference type="ARBA" id="ARBA00022989"/>
    </source>
</evidence>
<evidence type="ECO:0000256" key="8">
    <source>
        <dbReference type="SAM" id="MobiDB-lite"/>
    </source>
</evidence>
<evidence type="ECO:0000256" key="1">
    <source>
        <dbReference type="ARBA" id="ARBA00022475"/>
    </source>
</evidence>
<evidence type="ECO:0000256" key="2">
    <source>
        <dbReference type="ARBA" id="ARBA00022692"/>
    </source>
</evidence>
<dbReference type="Pfam" id="PF04347">
    <property type="entry name" value="FliO"/>
    <property type="match status" value="1"/>
</dbReference>
<keyword evidence="4 7" id="KW-0472">Membrane</keyword>
<dbReference type="InterPro" id="IPR052205">
    <property type="entry name" value="FliO/MopB"/>
</dbReference>
<feature type="compositionally biased region" description="Polar residues" evidence="8">
    <location>
        <begin position="171"/>
        <end position="183"/>
    </location>
</feature>
<keyword evidence="2 7" id="KW-0812">Transmembrane</keyword>
<dbReference type="PANTHER" id="PTHR38766">
    <property type="entry name" value="FLAGELLAR PROTEIN FLIO"/>
    <property type="match status" value="1"/>
</dbReference>
<feature type="region of interest" description="Disordered" evidence="8">
    <location>
        <begin position="125"/>
        <end position="184"/>
    </location>
</feature>
<evidence type="ECO:0000256" key="7">
    <source>
        <dbReference type="RuleBase" id="RU362064"/>
    </source>
</evidence>
<accession>A0A254PVV1</accession>
<dbReference type="RefSeq" id="WP_088524968.1">
    <property type="nucleotide sequence ID" value="NZ_NGUP01000002.1"/>
</dbReference>
<keyword evidence="9" id="KW-0282">Flagellum</keyword>
<evidence type="ECO:0000256" key="6">
    <source>
        <dbReference type="ARBA" id="ARBA00037937"/>
    </source>
</evidence>
<reference evidence="9 10" key="1">
    <citation type="submission" date="2017-05" db="EMBL/GenBank/DDBJ databases">
        <title>Genome of Polynucleobacter sp. MWH-Feld-100.</title>
        <authorList>
            <person name="Hahn M.W."/>
        </authorList>
    </citation>
    <scope>NUCLEOTIDE SEQUENCE [LARGE SCALE GENOMIC DNA]</scope>
    <source>
        <strain evidence="9 10">MWH-Feld-100</strain>
    </source>
</reference>
<sequence>MTILKTPNWAILASFFFAEVALAQVTRVPESDGGPFRVILGLLLVLALIAGLAWAMKKLNHAKIGNQSVAKIVGGVSVGPRERVVVVEIGGNWVVVGVASGQVNSLANFKVADLDFSDGYDEAPFYEDETAPSTKQGGREQRQSEPRFQFRSEFDEEQSTPSSKYQEEPRNIQSSFKPQTNSAKFHKENVKRFLRKVLRVGDGNE</sequence>
<keyword evidence="1 7" id="KW-1003">Cell membrane</keyword>
<comment type="caution">
    <text evidence="9">The sequence shown here is derived from an EMBL/GenBank/DDBJ whole genome shotgun (WGS) entry which is preliminary data.</text>
</comment>
<dbReference type="GO" id="GO:0044781">
    <property type="term" value="P:bacterial-type flagellum organization"/>
    <property type="evidence" value="ECO:0007669"/>
    <property type="project" value="UniProtKB-UniRule"/>
</dbReference>
<evidence type="ECO:0000313" key="10">
    <source>
        <dbReference type="Proteomes" id="UP000197528"/>
    </source>
</evidence>
<keyword evidence="3 7" id="KW-1133">Transmembrane helix</keyword>
<dbReference type="GO" id="GO:0009425">
    <property type="term" value="C:bacterial-type flagellum basal body"/>
    <property type="evidence" value="ECO:0007669"/>
    <property type="project" value="UniProtKB-SubCell"/>
</dbReference>
<name>A0A254PVV1_9BURK</name>
<dbReference type="PANTHER" id="PTHR38766:SF1">
    <property type="entry name" value="FLAGELLAR PROTEIN FLIO"/>
    <property type="match status" value="1"/>
</dbReference>
<keyword evidence="5 7" id="KW-0975">Bacterial flagellum</keyword>
<dbReference type="AlphaFoldDB" id="A0A254PVV1"/>